<sequence length="76" mass="8220">MYSRISVICSPCHNSTARKATDWYRKNYELPSHLLSTKQACLTTTSCISAAAHGNSGSALYNCCGFGSEINHSCLS</sequence>
<keyword evidence="2" id="KW-1185">Reference proteome</keyword>
<protein>
    <submittedName>
        <fullName evidence="1">Uncharacterized protein</fullName>
    </submittedName>
</protein>
<gene>
    <name evidence="1" type="ORF">DL89DRAFT_266837</name>
</gene>
<reference evidence="1 2" key="1">
    <citation type="submission" date="2016-07" db="EMBL/GenBank/DDBJ databases">
        <title>Pervasive Adenine N6-methylation of Active Genes in Fungi.</title>
        <authorList>
            <consortium name="DOE Joint Genome Institute"/>
            <person name="Mondo S.J."/>
            <person name="Dannebaum R.O."/>
            <person name="Kuo R.C."/>
            <person name="Labutti K."/>
            <person name="Haridas S."/>
            <person name="Kuo A."/>
            <person name="Salamov A."/>
            <person name="Ahrendt S.R."/>
            <person name="Lipzen A."/>
            <person name="Sullivan W."/>
            <person name="Andreopoulos W.B."/>
            <person name="Clum A."/>
            <person name="Lindquist E."/>
            <person name="Daum C."/>
            <person name="Ramamoorthy G.K."/>
            <person name="Gryganskyi A."/>
            <person name="Culley D."/>
            <person name="Magnuson J.K."/>
            <person name="James T.Y."/>
            <person name="O'Malley M.A."/>
            <person name="Stajich J.E."/>
            <person name="Spatafora J.W."/>
            <person name="Visel A."/>
            <person name="Grigoriev I.V."/>
        </authorList>
    </citation>
    <scope>NUCLEOTIDE SEQUENCE [LARGE SCALE GENOMIC DNA]</scope>
    <source>
        <strain evidence="1 2">ATCC 12442</strain>
    </source>
</reference>
<accession>A0A1Y1WBG3</accession>
<evidence type="ECO:0000313" key="2">
    <source>
        <dbReference type="Proteomes" id="UP000193922"/>
    </source>
</evidence>
<dbReference type="RefSeq" id="XP_040744237.1">
    <property type="nucleotide sequence ID" value="XM_040887260.1"/>
</dbReference>
<dbReference type="GeneID" id="63803908"/>
<dbReference type="EMBL" id="MCFD01000005">
    <property type="protein sequence ID" value="ORX70658.1"/>
    <property type="molecule type" value="Genomic_DNA"/>
</dbReference>
<dbReference type="Proteomes" id="UP000193922">
    <property type="component" value="Unassembled WGS sequence"/>
</dbReference>
<organism evidence="1 2">
    <name type="scientific">Linderina pennispora</name>
    <dbReference type="NCBI Taxonomy" id="61395"/>
    <lineage>
        <taxon>Eukaryota</taxon>
        <taxon>Fungi</taxon>
        <taxon>Fungi incertae sedis</taxon>
        <taxon>Zoopagomycota</taxon>
        <taxon>Kickxellomycotina</taxon>
        <taxon>Kickxellomycetes</taxon>
        <taxon>Kickxellales</taxon>
        <taxon>Kickxellaceae</taxon>
        <taxon>Linderina</taxon>
    </lineage>
</organism>
<name>A0A1Y1WBG3_9FUNG</name>
<evidence type="ECO:0000313" key="1">
    <source>
        <dbReference type="EMBL" id="ORX70658.1"/>
    </source>
</evidence>
<comment type="caution">
    <text evidence="1">The sequence shown here is derived from an EMBL/GenBank/DDBJ whole genome shotgun (WGS) entry which is preliminary data.</text>
</comment>
<proteinExistence type="predicted"/>
<dbReference type="AlphaFoldDB" id="A0A1Y1WBG3"/>